<dbReference type="GO" id="GO:0004412">
    <property type="term" value="F:homoserine dehydrogenase activity"/>
    <property type="evidence" value="ECO:0007669"/>
    <property type="project" value="TreeGrafter"/>
</dbReference>
<name>K1ST80_9ZZZZ</name>
<reference evidence="2" key="1">
    <citation type="journal article" date="2013" name="Environ. Microbiol.">
        <title>Microbiota from the distal guts of lean and obese adolescents exhibit partial functional redundancy besides clear differences in community structure.</title>
        <authorList>
            <person name="Ferrer M."/>
            <person name="Ruiz A."/>
            <person name="Lanza F."/>
            <person name="Haange S.B."/>
            <person name="Oberbach A."/>
            <person name="Till H."/>
            <person name="Bargiela R."/>
            <person name="Campoy C."/>
            <person name="Segura M.T."/>
            <person name="Richter M."/>
            <person name="von Bergen M."/>
            <person name="Seifert J."/>
            <person name="Suarez A."/>
        </authorList>
    </citation>
    <scope>NUCLEOTIDE SEQUENCE</scope>
</reference>
<dbReference type="InterPro" id="IPR036291">
    <property type="entry name" value="NAD(P)-bd_dom_sf"/>
</dbReference>
<dbReference type="EMBL" id="AJWZ01006844">
    <property type="protein sequence ID" value="EKC58614.1"/>
    <property type="molecule type" value="Genomic_DNA"/>
</dbReference>
<dbReference type="GO" id="GO:0009088">
    <property type="term" value="P:threonine biosynthetic process"/>
    <property type="evidence" value="ECO:0007669"/>
    <property type="project" value="TreeGrafter"/>
</dbReference>
<dbReference type="PANTHER" id="PTHR43331">
    <property type="entry name" value="HOMOSERINE DEHYDROGENASE"/>
    <property type="match status" value="1"/>
</dbReference>
<protein>
    <submittedName>
        <fullName evidence="2">Homoserine dehydrogenase</fullName>
        <ecNumber evidence="2">1.4.1.21</ecNumber>
    </submittedName>
</protein>
<proteinExistence type="predicted"/>
<dbReference type="Gene3D" id="3.40.50.720">
    <property type="entry name" value="NAD(P)-binding Rossmann-like Domain"/>
    <property type="match status" value="1"/>
</dbReference>
<dbReference type="PANTHER" id="PTHR43331:SF1">
    <property type="entry name" value="HOMOSERINE DEHYDROGENASE"/>
    <property type="match status" value="1"/>
</dbReference>
<dbReference type="SUPFAM" id="SSF51735">
    <property type="entry name" value="NAD(P)-binding Rossmann-fold domains"/>
    <property type="match status" value="1"/>
</dbReference>
<dbReference type="InterPro" id="IPR005106">
    <property type="entry name" value="Asp/hSer_DH_NAD-bd"/>
</dbReference>
<organism evidence="2">
    <name type="scientific">human gut metagenome</name>
    <dbReference type="NCBI Taxonomy" id="408170"/>
    <lineage>
        <taxon>unclassified sequences</taxon>
        <taxon>metagenomes</taxon>
        <taxon>organismal metagenomes</taxon>
    </lineage>
</organism>
<accession>K1ST80</accession>
<keyword evidence="2" id="KW-0560">Oxidoreductase</keyword>
<dbReference type="EC" id="1.4.1.21" evidence="2"/>
<dbReference type="AlphaFoldDB" id="K1ST80"/>
<evidence type="ECO:0000259" key="1">
    <source>
        <dbReference type="Pfam" id="PF03447"/>
    </source>
</evidence>
<sequence>MCVIFSDSPDAALFVKDINVILNDPEVKVVVETIGGTRFAYPYVRQCLESGRSVCTSNKEMVATYGAELLALAREHKAAFLFEASVGGGTPHHY</sequence>
<feature type="non-terminal residue" evidence="2">
    <location>
        <position position="94"/>
    </location>
</feature>
<gene>
    <name evidence="2" type="ORF">OBE_09918</name>
</gene>
<dbReference type="GO" id="GO:0033735">
    <property type="term" value="F:aspartate dehydrogenase [NAD(P)+] activity"/>
    <property type="evidence" value="ECO:0007669"/>
    <property type="project" value="UniProtKB-EC"/>
</dbReference>
<evidence type="ECO:0000313" key="2">
    <source>
        <dbReference type="EMBL" id="EKC58614.1"/>
    </source>
</evidence>
<feature type="domain" description="Aspartate/homoserine dehydrogenase NAD-binding" evidence="1">
    <location>
        <begin position="13"/>
        <end position="83"/>
    </location>
</feature>
<comment type="caution">
    <text evidence="2">The sequence shown here is derived from an EMBL/GenBank/DDBJ whole genome shotgun (WGS) entry which is preliminary data.</text>
</comment>
<dbReference type="Pfam" id="PF03447">
    <property type="entry name" value="NAD_binding_3"/>
    <property type="match status" value="1"/>
</dbReference>
<dbReference type="GO" id="GO:0050661">
    <property type="term" value="F:NADP binding"/>
    <property type="evidence" value="ECO:0007669"/>
    <property type="project" value="InterPro"/>
</dbReference>